<keyword evidence="4 6" id="KW-1133">Transmembrane helix</keyword>
<organism evidence="8 9">
    <name type="scientific">Physocladia obscura</name>
    <dbReference type="NCBI Taxonomy" id="109957"/>
    <lineage>
        <taxon>Eukaryota</taxon>
        <taxon>Fungi</taxon>
        <taxon>Fungi incertae sedis</taxon>
        <taxon>Chytridiomycota</taxon>
        <taxon>Chytridiomycota incertae sedis</taxon>
        <taxon>Chytridiomycetes</taxon>
        <taxon>Chytridiales</taxon>
        <taxon>Chytriomycetaceae</taxon>
        <taxon>Physocladia</taxon>
    </lineage>
</organism>
<proteinExistence type="inferred from homology"/>
<dbReference type="InterPro" id="IPR006968">
    <property type="entry name" value="RUS_fam"/>
</dbReference>
<keyword evidence="3 6" id="KW-0812">Transmembrane</keyword>
<dbReference type="Pfam" id="PF04884">
    <property type="entry name" value="UVB_sens_prot"/>
    <property type="match status" value="1"/>
</dbReference>
<dbReference type="InterPro" id="IPR054549">
    <property type="entry name" value="UVB_sens_RUS_dom"/>
</dbReference>
<evidence type="ECO:0000256" key="1">
    <source>
        <dbReference type="ARBA" id="ARBA00004370"/>
    </source>
</evidence>
<dbReference type="GO" id="GO:0016020">
    <property type="term" value="C:membrane"/>
    <property type="evidence" value="ECO:0007669"/>
    <property type="project" value="UniProtKB-SubCell"/>
</dbReference>
<keyword evidence="5 6" id="KW-0472">Membrane</keyword>
<evidence type="ECO:0000313" key="8">
    <source>
        <dbReference type="EMBL" id="KAJ3141949.1"/>
    </source>
</evidence>
<sequence length="136" mass="15285">MADLHAKEGSQETIVGLVGMIFGSVFLHVIPAENFLFFTILHLLCNYRGIRAVVMPTLNTQRSFLIIREYLDTFNNDNKSTHILTPREVANLEHIFWAKNYYSANGKRKKINIQMGVSLDAVVESWAEGVGSGALE</sequence>
<evidence type="ECO:0000256" key="6">
    <source>
        <dbReference type="SAM" id="Phobius"/>
    </source>
</evidence>
<comment type="similarity">
    <text evidence="2">Belongs to the RUS1 family.</text>
</comment>
<evidence type="ECO:0000256" key="4">
    <source>
        <dbReference type="ARBA" id="ARBA00022989"/>
    </source>
</evidence>
<reference evidence="8" key="1">
    <citation type="submission" date="2020-05" db="EMBL/GenBank/DDBJ databases">
        <title>Phylogenomic resolution of chytrid fungi.</title>
        <authorList>
            <person name="Stajich J.E."/>
            <person name="Amses K."/>
            <person name="Simmons R."/>
            <person name="Seto K."/>
            <person name="Myers J."/>
            <person name="Bonds A."/>
            <person name="Quandt C.A."/>
            <person name="Barry K."/>
            <person name="Liu P."/>
            <person name="Grigoriev I."/>
            <person name="Longcore J.E."/>
            <person name="James T.Y."/>
        </authorList>
    </citation>
    <scope>NUCLEOTIDE SEQUENCE</scope>
    <source>
        <strain evidence="8">JEL0513</strain>
    </source>
</reference>
<feature type="domain" description="Protein root UVB sensitive/RUS" evidence="7">
    <location>
        <begin position="1"/>
        <end position="72"/>
    </location>
</feature>
<dbReference type="PANTHER" id="PTHR12770">
    <property type="entry name" value="RUS1 FAMILY PROTEIN C16ORF58"/>
    <property type="match status" value="1"/>
</dbReference>
<comment type="subcellular location">
    <subcellularLocation>
        <location evidence="1">Membrane</location>
    </subcellularLocation>
</comment>
<dbReference type="AlphaFoldDB" id="A0AAD5TAK6"/>
<keyword evidence="9" id="KW-1185">Reference proteome</keyword>
<name>A0AAD5TAK6_9FUNG</name>
<dbReference type="Proteomes" id="UP001211907">
    <property type="component" value="Unassembled WGS sequence"/>
</dbReference>
<evidence type="ECO:0000256" key="3">
    <source>
        <dbReference type="ARBA" id="ARBA00022692"/>
    </source>
</evidence>
<dbReference type="PANTHER" id="PTHR12770:SF31">
    <property type="entry name" value="RUS FAMILY MEMBER 1"/>
    <property type="match status" value="1"/>
</dbReference>
<evidence type="ECO:0000259" key="7">
    <source>
        <dbReference type="Pfam" id="PF04884"/>
    </source>
</evidence>
<evidence type="ECO:0000256" key="2">
    <source>
        <dbReference type="ARBA" id="ARBA00007558"/>
    </source>
</evidence>
<gene>
    <name evidence="8" type="ORF">HK100_005047</name>
</gene>
<evidence type="ECO:0000313" key="9">
    <source>
        <dbReference type="Proteomes" id="UP001211907"/>
    </source>
</evidence>
<dbReference type="EMBL" id="JADGJH010000024">
    <property type="protein sequence ID" value="KAJ3141949.1"/>
    <property type="molecule type" value="Genomic_DNA"/>
</dbReference>
<protein>
    <recommendedName>
        <fullName evidence="7">Protein root UVB sensitive/RUS domain-containing protein</fullName>
    </recommendedName>
</protein>
<accession>A0AAD5TAK6</accession>
<comment type="caution">
    <text evidence="8">The sequence shown here is derived from an EMBL/GenBank/DDBJ whole genome shotgun (WGS) entry which is preliminary data.</text>
</comment>
<feature type="transmembrane region" description="Helical" evidence="6">
    <location>
        <begin position="20"/>
        <end position="45"/>
    </location>
</feature>
<evidence type="ECO:0000256" key="5">
    <source>
        <dbReference type="ARBA" id="ARBA00023136"/>
    </source>
</evidence>